<keyword evidence="2" id="KW-1185">Reference proteome</keyword>
<proteinExistence type="predicted"/>
<dbReference type="Proteomes" id="UP000294616">
    <property type="component" value="Unassembled WGS sequence"/>
</dbReference>
<comment type="caution">
    <text evidence="1">The sequence shown here is derived from an EMBL/GenBank/DDBJ whole genome shotgun (WGS) entry which is preliminary data.</text>
</comment>
<name>A0A4R1LUV5_9SPHI</name>
<sequence length="298" mass="33971">MKRILFNLIVIFGMWTQGVYGQDILKSGYLVATGDDKVFIIDPNKSNENHTEVIWQWNAAEATDIPAEYKNYLKSLDECKPVLNNTKILVCSSSGATLLIDIATKKVDFYAKTPMAHSADLLPGNRIAVANSTHKEGNSLELYEIGKSEHRLFSDTLYSGHGVVWDGERERLFVLGYKLLKAYSLENWNSNSPGLKLEKSWIIPDEGGHDLSMVNGNHLLVSTHRNIFNFDIEEEQFTEFAPLKGRENLKSVNYNPERENIIYTIAEESWWTKNIYQTNPKKTISLPDVHLYKVRVAK</sequence>
<reference evidence="1 2" key="1">
    <citation type="submission" date="2019-03" db="EMBL/GenBank/DDBJ databases">
        <title>Genomic Encyclopedia of Archaeal and Bacterial Type Strains, Phase II (KMG-II): from individual species to whole genera.</title>
        <authorList>
            <person name="Goeker M."/>
        </authorList>
    </citation>
    <scope>NUCLEOTIDE SEQUENCE [LARGE SCALE GENOMIC DNA]</scope>
    <source>
        <strain evidence="1 2">DSM 22554</strain>
    </source>
</reference>
<dbReference type="SUPFAM" id="SSF101908">
    <property type="entry name" value="Putative isomerase YbhE"/>
    <property type="match status" value="1"/>
</dbReference>
<protein>
    <recommendedName>
        <fullName evidence="3">WD40 repeat protein</fullName>
    </recommendedName>
</protein>
<dbReference type="RefSeq" id="WP_132223822.1">
    <property type="nucleotide sequence ID" value="NZ_SMGO01000002.1"/>
</dbReference>
<evidence type="ECO:0008006" key="3">
    <source>
        <dbReference type="Google" id="ProtNLM"/>
    </source>
</evidence>
<organism evidence="1 2">
    <name type="scientific">Albibacterium bauzanense</name>
    <dbReference type="NCBI Taxonomy" id="653929"/>
    <lineage>
        <taxon>Bacteria</taxon>
        <taxon>Pseudomonadati</taxon>
        <taxon>Bacteroidota</taxon>
        <taxon>Sphingobacteriia</taxon>
        <taxon>Sphingobacteriales</taxon>
        <taxon>Sphingobacteriaceae</taxon>
        <taxon>Albibacterium</taxon>
    </lineage>
</organism>
<dbReference type="OrthoDB" id="7577105at2"/>
<dbReference type="EMBL" id="SMGO01000002">
    <property type="protein sequence ID" value="TCK83146.1"/>
    <property type="molecule type" value="Genomic_DNA"/>
</dbReference>
<dbReference type="AlphaFoldDB" id="A0A4R1LUV5"/>
<gene>
    <name evidence="1" type="ORF">C8N28_1736</name>
</gene>
<dbReference type="InterPro" id="IPR045383">
    <property type="entry name" value="DUF6528"/>
</dbReference>
<dbReference type="Pfam" id="PF20138">
    <property type="entry name" value="DUF6528"/>
    <property type="match status" value="1"/>
</dbReference>
<evidence type="ECO:0000313" key="2">
    <source>
        <dbReference type="Proteomes" id="UP000294616"/>
    </source>
</evidence>
<accession>A0A4R1LUV5</accession>
<evidence type="ECO:0000313" key="1">
    <source>
        <dbReference type="EMBL" id="TCK83146.1"/>
    </source>
</evidence>